<keyword evidence="6" id="KW-0624">Polysaccharide degradation</keyword>
<evidence type="ECO:0000256" key="6">
    <source>
        <dbReference type="RuleBase" id="RU361161"/>
    </source>
</evidence>
<dbReference type="SUPFAM" id="SSF51445">
    <property type="entry name" value="(Trans)glycosidases"/>
    <property type="match status" value="1"/>
</dbReference>
<comment type="catalytic activity">
    <reaction evidence="1 6">
        <text>Hydrolysis of terminal, non-reducing beta-D-glucosyl residues with release of beta-D-glucose.</text>
        <dbReference type="EC" id="3.2.1.21"/>
    </reaction>
</comment>
<accession>A0A9P7BF61</accession>
<dbReference type="Gene3D" id="3.40.50.1700">
    <property type="entry name" value="Glycoside hydrolase family 3 C-terminal domain"/>
    <property type="match status" value="1"/>
</dbReference>
<dbReference type="PRINTS" id="PR00133">
    <property type="entry name" value="GLHYDRLASE3"/>
</dbReference>
<evidence type="ECO:0000256" key="4">
    <source>
        <dbReference type="ARBA" id="ARBA00022801"/>
    </source>
</evidence>
<dbReference type="PANTHER" id="PTHR42715">
    <property type="entry name" value="BETA-GLUCOSIDASE"/>
    <property type="match status" value="1"/>
</dbReference>
<dbReference type="Gene3D" id="3.20.20.300">
    <property type="entry name" value="Glycoside hydrolase, family 3, N-terminal domain"/>
    <property type="match status" value="1"/>
</dbReference>
<dbReference type="Proteomes" id="UP000697127">
    <property type="component" value="Unassembled WGS sequence"/>
</dbReference>
<dbReference type="Pfam" id="PF01915">
    <property type="entry name" value="Glyco_hydro_3_C"/>
    <property type="match status" value="1"/>
</dbReference>
<evidence type="ECO:0000259" key="7">
    <source>
        <dbReference type="PROSITE" id="PS51820"/>
    </source>
</evidence>
<comment type="caution">
    <text evidence="8">The sequence shown here is derived from an EMBL/GenBank/DDBJ whole genome shotgun (WGS) entry which is preliminary data.</text>
</comment>
<dbReference type="InterPro" id="IPR011658">
    <property type="entry name" value="PA14_dom"/>
</dbReference>
<proteinExistence type="inferred from homology"/>
<dbReference type="InterPro" id="IPR037524">
    <property type="entry name" value="PA14/GLEYA"/>
</dbReference>
<sequence>MSFDPEYVLSQLTIDEKLSLTSAYDFWHTPAIPRLQVPSIRCSDGPNGLRGTRFFNPVPAAVFPNGTSLAATFNKNILHNAGKLMALEAKSKGIHIILGPTINILRSPLYGRGFESFSEDPYLTGLVAAEIINGMQTEGVLSALKHFVCNEIEDKRLGSNSILTNRALREIYLKPFEIVLKNSDPGVIMSSYNKVNGTHCSNSKELLSDILRNEWNFEGMVISDWGGTYSIKEGFEAGLDLEFPGPAKFRTPTILQHLITSMELSTLQIDTTALRVLKTIARCVKSGIPSNGEETTENNNENTSLQLRQLSADGIVLLKNDLNTLPLSKKDNLCIIGPNARSPCYCGGGSASLTPYYTTTIYDSIKEYIGYTPDFTVGCYSFKKSPSIPLYVSLDETKIGFKTKFFDKPADDNTRSLLEECVLDATHISFYDYGADKYPSMGYCVDMEGYYHCSETAKYSFGLSVLGTAKLFINDKLVLELKSTENDVVGFFTEDFNEIHKTLELKEGSTYKITVLFQSPQRLPFKVASECGGGTINFGLSKVIDPLQEIENAKKLAASHDKVVLCIGLNKEWESEGFDRDTMSLPGYTDKLVKSVLEVNKNTVIVNQTGTPVELPWLDDAHTLVHAWYGGNELGNAVTDVLFGEVTPSGKLPMTFPFKNKDNPTYLTYKSDGGNVIYGEDIFVGYKYYDSLEKEVAFPFGYGLSYTEFLISNLKVNFDNNSDFIDISVDVLNGGDILGSEVVQVYTTFKGKLDALKTVKSFRDFAKVALDPKEKKSVHLKLSKKDISSVWADERKQWKSVPGEYTILVGNSSHNLKLSKTIKLDFNLYYWL</sequence>
<protein>
    <recommendedName>
        <fullName evidence="3 6">beta-glucosidase</fullName>
        <ecNumber evidence="3 6">3.2.1.21</ecNumber>
    </recommendedName>
</protein>
<keyword evidence="4 6" id="KW-0378">Hydrolase</keyword>
<evidence type="ECO:0000313" key="9">
    <source>
        <dbReference type="Proteomes" id="UP000697127"/>
    </source>
</evidence>
<dbReference type="EC" id="3.2.1.21" evidence="3 6"/>
<keyword evidence="5 6" id="KW-0326">Glycosidase</keyword>
<dbReference type="AlphaFoldDB" id="A0A9P7BF61"/>
<evidence type="ECO:0000256" key="3">
    <source>
        <dbReference type="ARBA" id="ARBA00012744"/>
    </source>
</evidence>
<evidence type="ECO:0000256" key="1">
    <source>
        <dbReference type="ARBA" id="ARBA00000448"/>
    </source>
</evidence>
<dbReference type="InterPro" id="IPR013783">
    <property type="entry name" value="Ig-like_fold"/>
</dbReference>
<dbReference type="GO" id="GO:0008422">
    <property type="term" value="F:beta-glucosidase activity"/>
    <property type="evidence" value="ECO:0007669"/>
    <property type="project" value="UniProtKB-EC"/>
</dbReference>
<comment type="similarity">
    <text evidence="2 6">Belongs to the glycosyl hydrolase 3 family.</text>
</comment>
<dbReference type="InterPro" id="IPR001764">
    <property type="entry name" value="Glyco_hydro_3_N"/>
</dbReference>
<evidence type="ECO:0000313" key="8">
    <source>
        <dbReference type="EMBL" id="KAG0688606.1"/>
    </source>
</evidence>
<name>A0A9P7BF61_9ASCO</name>
<dbReference type="InterPro" id="IPR002772">
    <property type="entry name" value="Glyco_hydro_3_C"/>
</dbReference>
<comment type="pathway">
    <text evidence="6">Glycan metabolism; cellulose degradation.</text>
</comment>
<dbReference type="InterPro" id="IPR017853">
    <property type="entry name" value="GH"/>
</dbReference>
<evidence type="ECO:0000256" key="5">
    <source>
        <dbReference type="ARBA" id="ARBA00023295"/>
    </source>
</evidence>
<dbReference type="Pfam" id="PF14310">
    <property type="entry name" value="Fn3-like"/>
    <property type="match status" value="1"/>
</dbReference>
<keyword evidence="6" id="KW-0119">Carbohydrate metabolism</keyword>
<reference evidence="8" key="1">
    <citation type="submission" date="2020-11" db="EMBL/GenBank/DDBJ databases">
        <title>Kefir isolates.</title>
        <authorList>
            <person name="Marcisauskas S."/>
            <person name="Kim Y."/>
            <person name="Blasche S."/>
        </authorList>
    </citation>
    <scope>NUCLEOTIDE SEQUENCE</scope>
    <source>
        <strain evidence="8">Olga-1</strain>
    </source>
</reference>
<dbReference type="GO" id="GO:0009251">
    <property type="term" value="P:glucan catabolic process"/>
    <property type="evidence" value="ECO:0007669"/>
    <property type="project" value="TreeGrafter"/>
</dbReference>
<feature type="domain" description="PA14" evidence="7">
    <location>
        <begin position="396"/>
        <end position="554"/>
    </location>
</feature>
<keyword evidence="9" id="KW-1185">Reference proteome</keyword>
<dbReference type="PROSITE" id="PS00775">
    <property type="entry name" value="GLYCOSYL_HYDROL_F3"/>
    <property type="match status" value="1"/>
</dbReference>
<dbReference type="InterPro" id="IPR050288">
    <property type="entry name" value="Cellulose_deg_GH3"/>
</dbReference>
<dbReference type="InterPro" id="IPR019800">
    <property type="entry name" value="Glyco_hydro_3_AS"/>
</dbReference>
<dbReference type="InterPro" id="IPR026891">
    <property type="entry name" value="Fn3-like"/>
</dbReference>
<dbReference type="EMBL" id="PUHW01000138">
    <property type="protein sequence ID" value="KAG0688606.1"/>
    <property type="molecule type" value="Genomic_DNA"/>
</dbReference>
<dbReference type="PROSITE" id="PS51820">
    <property type="entry name" value="PA14"/>
    <property type="match status" value="1"/>
</dbReference>
<dbReference type="Gene3D" id="2.60.40.10">
    <property type="entry name" value="Immunoglobulins"/>
    <property type="match status" value="1"/>
</dbReference>
<evidence type="ECO:0000256" key="2">
    <source>
        <dbReference type="ARBA" id="ARBA00005336"/>
    </source>
</evidence>
<gene>
    <name evidence="8" type="ORF">C6P40_000762</name>
</gene>
<dbReference type="PANTHER" id="PTHR42715:SF27">
    <property type="entry name" value="BETA-GLUCOSIDASE-RELATED"/>
    <property type="match status" value="1"/>
</dbReference>
<organism evidence="8 9">
    <name type="scientific">Pichia californica</name>
    <dbReference type="NCBI Taxonomy" id="460514"/>
    <lineage>
        <taxon>Eukaryota</taxon>
        <taxon>Fungi</taxon>
        <taxon>Dikarya</taxon>
        <taxon>Ascomycota</taxon>
        <taxon>Saccharomycotina</taxon>
        <taxon>Pichiomycetes</taxon>
        <taxon>Pichiales</taxon>
        <taxon>Pichiaceae</taxon>
        <taxon>Pichia</taxon>
    </lineage>
</organism>
<dbReference type="Pfam" id="PF07691">
    <property type="entry name" value="PA14"/>
    <property type="match status" value="1"/>
</dbReference>
<dbReference type="Gene3D" id="2.60.120.260">
    <property type="entry name" value="Galactose-binding domain-like"/>
    <property type="match status" value="1"/>
</dbReference>
<dbReference type="InterPro" id="IPR036962">
    <property type="entry name" value="Glyco_hydro_3_N_sf"/>
</dbReference>
<dbReference type="SMART" id="SM00758">
    <property type="entry name" value="PA14"/>
    <property type="match status" value="1"/>
</dbReference>
<dbReference type="SMART" id="SM01217">
    <property type="entry name" value="Fn3_like"/>
    <property type="match status" value="1"/>
</dbReference>
<dbReference type="InterPro" id="IPR036881">
    <property type="entry name" value="Glyco_hydro_3_C_sf"/>
</dbReference>
<dbReference type="SUPFAM" id="SSF52279">
    <property type="entry name" value="Beta-D-glucan exohydrolase, C-terminal domain"/>
    <property type="match status" value="1"/>
</dbReference>
<dbReference type="Pfam" id="PF00933">
    <property type="entry name" value="Glyco_hydro_3"/>
    <property type="match status" value="1"/>
</dbReference>